<dbReference type="AlphaFoldDB" id="A0A6A6SDX0"/>
<evidence type="ECO:0000313" key="3">
    <source>
        <dbReference type="Proteomes" id="UP000799753"/>
    </source>
</evidence>
<keyword evidence="1" id="KW-1133">Transmembrane helix</keyword>
<protein>
    <submittedName>
        <fullName evidence="2">Uncharacterized protein</fullName>
    </submittedName>
</protein>
<keyword evidence="3" id="KW-1185">Reference proteome</keyword>
<keyword evidence="1" id="KW-0472">Membrane</keyword>
<accession>A0A6A6SDX0</accession>
<name>A0A6A6SDX0_9PLEO</name>
<dbReference type="OrthoDB" id="2120024at2759"/>
<reference evidence="2" key="1">
    <citation type="journal article" date="2020" name="Stud. Mycol.">
        <title>101 Dothideomycetes genomes: a test case for predicting lifestyles and emergence of pathogens.</title>
        <authorList>
            <person name="Haridas S."/>
            <person name="Albert R."/>
            <person name="Binder M."/>
            <person name="Bloem J."/>
            <person name="Labutti K."/>
            <person name="Salamov A."/>
            <person name="Andreopoulos B."/>
            <person name="Baker S."/>
            <person name="Barry K."/>
            <person name="Bills G."/>
            <person name="Bluhm B."/>
            <person name="Cannon C."/>
            <person name="Castanera R."/>
            <person name="Culley D."/>
            <person name="Daum C."/>
            <person name="Ezra D."/>
            <person name="Gonzalez J."/>
            <person name="Henrissat B."/>
            <person name="Kuo A."/>
            <person name="Liang C."/>
            <person name="Lipzen A."/>
            <person name="Lutzoni F."/>
            <person name="Magnuson J."/>
            <person name="Mondo S."/>
            <person name="Nolan M."/>
            <person name="Ohm R."/>
            <person name="Pangilinan J."/>
            <person name="Park H.-J."/>
            <person name="Ramirez L."/>
            <person name="Alfaro M."/>
            <person name="Sun H."/>
            <person name="Tritt A."/>
            <person name="Yoshinaga Y."/>
            <person name="Zwiers L.-H."/>
            <person name="Turgeon B."/>
            <person name="Goodwin S."/>
            <person name="Spatafora J."/>
            <person name="Crous P."/>
            <person name="Grigoriev I."/>
        </authorList>
    </citation>
    <scope>NUCLEOTIDE SEQUENCE</scope>
    <source>
        <strain evidence="2">CBS 473.64</strain>
    </source>
</reference>
<evidence type="ECO:0000313" key="2">
    <source>
        <dbReference type="EMBL" id="KAF2644384.1"/>
    </source>
</evidence>
<feature type="non-terminal residue" evidence="2">
    <location>
        <position position="1"/>
    </location>
</feature>
<organism evidence="2 3">
    <name type="scientific">Massarina eburnea CBS 473.64</name>
    <dbReference type="NCBI Taxonomy" id="1395130"/>
    <lineage>
        <taxon>Eukaryota</taxon>
        <taxon>Fungi</taxon>
        <taxon>Dikarya</taxon>
        <taxon>Ascomycota</taxon>
        <taxon>Pezizomycotina</taxon>
        <taxon>Dothideomycetes</taxon>
        <taxon>Pleosporomycetidae</taxon>
        <taxon>Pleosporales</taxon>
        <taxon>Massarineae</taxon>
        <taxon>Massarinaceae</taxon>
        <taxon>Massarina</taxon>
    </lineage>
</organism>
<feature type="transmembrane region" description="Helical" evidence="1">
    <location>
        <begin position="20"/>
        <end position="39"/>
    </location>
</feature>
<dbReference type="Proteomes" id="UP000799753">
    <property type="component" value="Unassembled WGS sequence"/>
</dbReference>
<gene>
    <name evidence="2" type="ORF">P280DRAFT_393486</name>
</gene>
<evidence type="ECO:0000256" key="1">
    <source>
        <dbReference type="SAM" id="Phobius"/>
    </source>
</evidence>
<proteinExistence type="predicted"/>
<sequence>ANTPHPPPQGTFYRTFSYPILKAFLGALFTYQLTYYFWFKLQVAEEKHNKRTEIHSLRAELKDAVVEQRERAGGVVEKVRGKAEEAVGQVKGKKGWWGW</sequence>
<dbReference type="EMBL" id="MU006779">
    <property type="protein sequence ID" value="KAF2644384.1"/>
    <property type="molecule type" value="Genomic_DNA"/>
</dbReference>
<keyword evidence="1" id="KW-0812">Transmembrane</keyword>